<evidence type="ECO:0000313" key="1">
    <source>
        <dbReference type="EMBL" id="NGL84690.1"/>
    </source>
</evidence>
<organism evidence="1 2">
    <name type="scientific">Streptococcus equi subsp. ruminatorum</name>
    <dbReference type="NCBI Taxonomy" id="254358"/>
    <lineage>
        <taxon>Bacteria</taxon>
        <taxon>Bacillati</taxon>
        <taxon>Bacillota</taxon>
        <taxon>Bacilli</taxon>
        <taxon>Lactobacillales</taxon>
        <taxon>Streptococcaceae</taxon>
        <taxon>Streptococcus</taxon>
    </lineage>
</organism>
<dbReference type="Proteomes" id="UP000479499">
    <property type="component" value="Unassembled WGS sequence"/>
</dbReference>
<evidence type="ECO:0000313" key="2">
    <source>
        <dbReference type="Proteomes" id="UP000479499"/>
    </source>
</evidence>
<proteinExistence type="predicted"/>
<reference evidence="1 2" key="1">
    <citation type="submission" date="2020-02" db="EMBL/GenBank/DDBJ databases">
        <title>M-like protein SrM is not crucial to the virulence of a novel isolate of Streptococcus equi subsp. ruminatorum from Macaca mulatta.</title>
        <authorList>
            <person name="Guo G."/>
            <person name="Cheng L."/>
            <person name="Zhang W."/>
        </authorList>
    </citation>
    <scope>NUCLEOTIDE SEQUENCE [LARGE SCALE GENOMIC DNA]</scope>
    <source>
        <strain evidence="1 2">FJ1804</strain>
    </source>
</reference>
<accession>A0A6M1KQ53</accession>
<dbReference type="AlphaFoldDB" id="A0A6M1KQ53"/>
<name>A0A6M1KQ53_9STRE</name>
<protein>
    <submittedName>
        <fullName evidence="1">Uncharacterized protein</fullName>
    </submittedName>
</protein>
<comment type="caution">
    <text evidence="1">The sequence shown here is derived from an EMBL/GenBank/DDBJ whole genome shotgun (WGS) entry which is preliminary data.</text>
</comment>
<sequence>MNEPIAARVTKPTHKRQQFLKNLENSRLARESSRFKSYVAREKCIDFPSA</sequence>
<gene>
    <name evidence="1" type="ORF">G5B50_07915</name>
</gene>
<dbReference type="EMBL" id="JAAKFZ010000022">
    <property type="protein sequence ID" value="NGL84690.1"/>
    <property type="molecule type" value="Genomic_DNA"/>
</dbReference>